<dbReference type="InterPro" id="IPR050469">
    <property type="entry name" value="Diguanylate_Cyclase"/>
</dbReference>
<keyword evidence="5" id="KW-0808">Transferase</keyword>
<dbReference type="NCBIfam" id="TIGR00254">
    <property type="entry name" value="GGDEF"/>
    <property type="match status" value="1"/>
</dbReference>
<evidence type="ECO:0000313" key="5">
    <source>
        <dbReference type="EMBL" id="MFD2756571.1"/>
    </source>
</evidence>
<evidence type="ECO:0000259" key="4">
    <source>
        <dbReference type="PROSITE" id="PS50887"/>
    </source>
</evidence>
<organism evidence="5 6">
    <name type="scientific">Comamonas terrae</name>
    <dbReference type="NCBI Taxonomy" id="673548"/>
    <lineage>
        <taxon>Bacteria</taxon>
        <taxon>Pseudomonadati</taxon>
        <taxon>Pseudomonadota</taxon>
        <taxon>Betaproteobacteria</taxon>
        <taxon>Burkholderiales</taxon>
        <taxon>Comamonadaceae</taxon>
        <taxon>Comamonas</taxon>
    </lineage>
</organism>
<reference evidence="6" key="1">
    <citation type="journal article" date="2019" name="Int. J. Syst. Evol. Microbiol.">
        <title>The Global Catalogue of Microorganisms (GCM) 10K type strain sequencing project: providing services to taxonomists for standard genome sequencing and annotation.</title>
        <authorList>
            <consortium name="The Broad Institute Genomics Platform"/>
            <consortium name="The Broad Institute Genome Sequencing Center for Infectious Disease"/>
            <person name="Wu L."/>
            <person name="Ma J."/>
        </authorList>
    </citation>
    <scope>NUCLEOTIDE SEQUENCE [LARGE SCALE GENOMIC DNA]</scope>
    <source>
        <strain evidence="6">TISTR 1906</strain>
    </source>
</reference>
<dbReference type="InterPro" id="IPR029787">
    <property type="entry name" value="Nucleotide_cyclase"/>
</dbReference>
<keyword evidence="6" id="KW-1185">Reference proteome</keyword>
<dbReference type="InterPro" id="IPR000160">
    <property type="entry name" value="GGDEF_dom"/>
</dbReference>
<evidence type="ECO:0000256" key="2">
    <source>
        <dbReference type="ARBA" id="ARBA00034247"/>
    </source>
</evidence>
<dbReference type="SMART" id="SM00267">
    <property type="entry name" value="GGDEF"/>
    <property type="match status" value="1"/>
</dbReference>
<comment type="catalytic activity">
    <reaction evidence="2">
        <text>2 GTP = 3',3'-c-di-GMP + 2 diphosphate</text>
        <dbReference type="Rhea" id="RHEA:24898"/>
        <dbReference type="ChEBI" id="CHEBI:33019"/>
        <dbReference type="ChEBI" id="CHEBI:37565"/>
        <dbReference type="ChEBI" id="CHEBI:58805"/>
        <dbReference type="EC" id="2.7.7.65"/>
    </reaction>
</comment>
<proteinExistence type="predicted"/>
<accession>A0ABW5USI3</accession>
<gene>
    <name evidence="5" type="ORF">ACFSW6_21070</name>
</gene>
<dbReference type="EC" id="2.7.7.65" evidence="1"/>
<evidence type="ECO:0000256" key="1">
    <source>
        <dbReference type="ARBA" id="ARBA00012528"/>
    </source>
</evidence>
<dbReference type="SUPFAM" id="SSF55073">
    <property type="entry name" value="Nucleotide cyclase"/>
    <property type="match status" value="1"/>
</dbReference>
<dbReference type="GO" id="GO:0052621">
    <property type="term" value="F:diguanylate cyclase activity"/>
    <property type="evidence" value="ECO:0007669"/>
    <property type="project" value="UniProtKB-EC"/>
</dbReference>
<dbReference type="RefSeq" id="WP_066480690.1">
    <property type="nucleotide sequence ID" value="NZ_BCNT01000013.1"/>
</dbReference>
<dbReference type="PROSITE" id="PS50887">
    <property type="entry name" value="GGDEF"/>
    <property type="match status" value="1"/>
</dbReference>
<dbReference type="PANTHER" id="PTHR45138:SF9">
    <property type="entry name" value="DIGUANYLATE CYCLASE DGCM-RELATED"/>
    <property type="match status" value="1"/>
</dbReference>
<dbReference type="Gene3D" id="3.30.70.270">
    <property type="match status" value="1"/>
</dbReference>
<dbReference type="Pfam" id="PF00990">
    <property type="entry name" value="GGDEF"/>
    <property type="match status" value="1"/>
</dbReference>
<feature type="domain" description="GGDEF" evidence="4">
    <location>
        <begin position="84"/>
        <end position="219"/>
    </location>
</feature>
<dbReference type="EMBL" id="JBHUMV010000012">
    <property type="protein sequence ID" value="MFD2756571.1"/>
    <property type="molecule type" value="Genomic_DNA"/>
</dbReference>
<dbReference type="CDD" id="cd01949">
    <property type="entry name" value="GGDEF"/>
    <property type="match status" value="1"/>
</dbReference>
<dbReference type="InterPro" id="IPR043128">
    <property type="entry name" value="Rev_trsase/Diguanyl_cyclase"/>
</dbReference>
<name>A0ABW5USI3_9BURK</name>
<comment type="caution">
    <text evidence="5">The sequence shown here is derived from an EMBL/GenBank/DDBJ whole genome shotgun (WGS) entry which is preliminary data.</text>
</comment>
<evidence type="ECO:0000256" key="3">
    <source>
        <dbReference type="SAM" id="MobiDB-lite"/>
    </source>
</evidence>
<dbReference type="PANTHER" id="PTHR45138">
    <property type="entry name" value="REGULATORY COMPONENTS OF SENSORY TRANSDUCTION SYSTEM"/>
    <property type="match status" value="1"/>
</dbReference>
<dbReference type="Proteomes" id="UP001597463">
    <property type="component" value="Unassembled WGS sequence"/>
</dbReference>
<feature type="compositionally biased region" description="Acidic residues" evidence="3">
    <location>
        <begin position="240"/>
        <end position="254"/>
    </location>
</feature>
<sequence>MISPAPLQSVYLRDLRLATAHSLVARASAGGMQLPNDSPTQYLQALIDGLCALSLRDPLTGLANRRHFRSVVEREMDRVARSGESALMLMLDIDHFKQINDEHGHIAGDRVLQSVAQTLSQGIRPMDTLARYGGEEFAIVLPMCAAAFGQSVAERLRESIESTPIVISPGLSLQVTVSIGGAFALQWIRSTSALWTERADRQLYLAKSSGRNCIQIEEPPDSTVSAEEKSLLFGPLFEPSLDDNDNDNEIELDVNTDIASQVRKPSDD</sequence>
<keyword evidence="5" id="KW-0548">Nucleotidyltransferase</keyword>
<evidence type="ECO:0000313" key="6">
    <source>
        <dbReference type="Proteomes" id="UP001597463"/>
    </source>
</evidence>
<protein>
    <recommendedName>
        <fullName evidence="1">diguanylate cyclase</fullName>
        <ecNumber evidence="1">2.7.7.65</ecNumber>
    </recommendedName>
</protein>
<feature type="region of interest" description="Disordered" evidence="3">
    <location>
        <begin position="237"/>
        <end position="268"/>
    </location>
</feature>